<dbReference type="SMART" id="SM01236">
    <property type="entry name" value="Haem_oxygenase_2"/>
    <property type="match status" value="1"/>
</dbReference>
<dbReference type="EMBL" id="JAZIBG010000028">
    <property type="protein sequence ID" value="MEF7614651.1"/>
    <property type="molecule type" value="Genomic_DNA"/>
</dbReference>
<dbReference type="Proteomes" id="UP001336250">
    <property type="component" value="Unassembled WGS sequence"/>
</dbReference>
<dbReference type="SUPFAM" id="SSF48613">
    <property type="entry name" value="Heme oxygenase-like"/>
    <property type="match status" value="1"/>
</dbReference>
<gene>
    <name evidence="2" type="ORF">V4F39_12085</name>
</gene>
<dbReference type="Pfam" id="PF14518">
    <property type="entry name" value="Haem_oxygenas_2"/>
    <property type="match status" value="1"/>
</dbReference>
<dbReference type="GO" id="GO:0016491">
    <property type="term" value="F:oxidoreductase activity"/>
    <property type="evidence" value="ECO:0007669"/>
    <property type="project" value="UniProtKB-KW"/>
</dbReference>
<evidence type="ECO:0000313" key="3">
    <source>
        <dbReference type="Proteomes" id="UP001336250"/>
    </source>
</evidence>
<keyword evidence="3" id="KW-1185">Reference proteome</keyword>
<dbReference type="InterPro" id="IPR039068">
    <property type="entry name" value="PqqC-like"/>
</dbReference>
<organism evidence="2 3">
    <name type="scientific">Aquincola agrisoli</name>
    <dbReference type="NCBI Taxonomy" id="3119538"/>
    <lineage>
        <taxon>Bacteria</taxon>
        <taxon>Pseudomonadati</taxon>
        <taxon>Pseudomonadota</taxon>
        <taxon>Betaproteobacteria</taxon>
        <taxon>Burkholderiales</taxon>
        <taxon>Sphaerotilaceae</taxon>
        <taxon>Aquincola</taxon>
    </lineage>
</organism>
<evidence type="ECO:0000313" key="2">
    <source>
        <dbReference type="EMBL" id="MEF7614651.1"/>
    </source>
</evidence>
<proteinExistence type="predicted"/>
<evidence type="ECO:0000256" key="1">
    <source>
        <dbReference type="ARBA" id="ARBA00023002"/>
    </source>
</evidence>
<dbReference type="AlphaFoldDB" id="A0AAW9Q4A9"/>
<protein>
    <submittedName>
        <fullName evidence="2">Iron-containing redox enzyme family protein</fullName>
    </submittedName>
</protein>
<name>A0AAW9Q4A9_9BURK</name>
<dbReference type="Gene3D" id="1.20.910.10">
    <property type="entry name" value="Heme oxygenase-like"/>
    <property type="match status" value="1"/>
</dbReference>
<accession>A0AAW9Q4A9</accession>
<dbReference type="RefSeq" id="WP_332289680.1">
    <property type="nucleotide sequence ID" value="NZ_JAZIBG010000028.1"/>
</dbReference>
<comment type="caution">
    <text evidence="2">The sequence shown here is derived from an EMBL/GenBank/DDBJ whole genome shotgun (WGS) entry which is preliminary data.</text>
</comment>
<reference evidence="2 3" key="1">
    <citation type="submission" date="2024-02" db="EMBL/GenBank/DDBJ databases">
        <title>Genome sequence of Aquincola sp. MAHUQ-54.</title>
        <authorList>
            <person name="Huq M.A."/>
        </authorList>
    </citation>
    <scope>NUCLEOTIDE SEQUENCE [LARGE SCALE GENOMIC DNA]</scope>
    <source>
        <strain evidence="2 3">MAHUQ-54</strain>
    </source>
</reference>
<dbReference type="PANTHER" id="PTHR40279">
    <property type="entry name" value="PQQC-LIKE PROTEIN"/>
    <property type="match status" value="1"/>
</dbReference>
<dbReference type="PANTHER" id="PTHR40279:SF3">
    <property type="entry name" value="4-AMINOBENZOATE SYNTHASE"/>
    <property type="match status" value="1"/>
</dbReference>
<sequence length="245" mass="27589">MLEERAFKEELRQVLHRHLTLSHPIFRELLDPSGGRIDLLRQVTLQGYQLTKHFLDYVEHLFFHCPLPRFKRALLINVYEEETGRLSKTDNHVVLMQNFIRALGIPDGVRDAATPLPATRALIDYRLAAVRDPARYHIGAAAVMIASEGQNLETHAGEARHELLGKVYGLSEADLLFFSVHQQEDVGHVEQGLNLVSELCSSATMQYEALDAVDHTCRLFYAMYDNMHREFCGAGGPGGAVRRGA</sequence>
<dbReference type="InterPro" id="IPR016084">
    <property type="entry name" value="Haem_Oase-like_multi-hlx"/>
</dbReference>
<keyword evidence="1" id="KW-0560">Oxidoreductase</keyword>